<dbReference type="PANTHER" id="PTHR35841">
    <property type="entry name" value="PHOSPHONATES-BINDING PERIPLASMIC PROTEIN"/>
    <property type="match status" value="1"/>
</dbReference>
<dbReference type="GO" id="GO:0015716">
    <property type="term" value="P:organic phosphonate transport"/>
    <property type="evidence" value="ECO:0007669"/>
    <property type="project" value="InterPro"/>
</dbReference>
<dbReference type="PANTHER" id="PTHR35841:SF1">
    <property type="entry name" value="PHOSPHONATES-BINDING PERIPLASMIC PROTEIN"/>
    <property type="match status" value="1"/>
</dbReference>
<comment type="similarity">
    <text evidence="1">Belongs to the phosphate/phosphite/phosphonate binding protein family.</text>
</comment>
<dbReference type="RefSeq" id="WP_011462515.1">
    <property type="nucleotide sequence ID" value="NC_007908.1"/>
</dbReference>
<dbReference type="Proteomes" id="UP000008332">
    <property type="component" value="Chromosome"/>
</dbReference>
<feature type="signal peptide" evidence="3">
    <location>
        <begin position="1"/>
        <end position="22"/>
    </location>
</feature>
<reference evidence="5" key="1">
    <citation type="submission" date="2006-02" db="EMBL/GenBank/DDBJ databases">
        <title>Complete sequence of chromosome of Rhodoferax ferrireducens DSM 15236.</title>
        <authorList>
            <person name="Copeland A."/>
            <person name="Lucas S."/>
            <person name="Lapidus A."/>
            <person name="Barry K."/>
            <person name="Detter J.C."/>
            <person name="Glavina del Rio T."/>
            <person name="Hammon N."/>
            <person name="Israni S."/>
            <person name="Pitluck S."/>
            <person name="Brettin T."/>
            <person name="Bruce D."/>
            <person name="Han C."/>
            <person name="Tapia R."/>
            <person name="Gilna P."/>
            <person name="Kiss H."/>
            <person name="Schmutz J."/>
            <person name="Larimer F."/>
            <person name="Land M."/>
            <person name="Kyrpides N."/>
            <person name="Ivanova N."/>
            <person name="Richardson P."/>
        </authorList>
    </citation>
    <scope>NUCLEOTIDE SEQUENCE [LARGE SCALE GENOMIC DNA]</scope>
    <source>
        <strain evidence="5">ATCC BAA-621 / DSM 15236 / T118</strain>
    </source>
</reference>
<dbReference type="GO" id="GO:0055085">
    <property type="term" value="P:transmembrane transport"/>
    <property type="evidence" value="ECO:0007669"/>
    <property type="project" value="InterPro"/>
</dbReference>
<evidence type="ECO:0000313" key="5">
    <source>
        <dbReference type="Proteomes" id="UP000008332"/>
    </source>
</evidence>
<sequence>MIKKLLASLAGAALIAIHPVSAQELKEINFGIISTESSQNLRSDWQPVLDGMAKKTGMKVNAFFAPDYAGIIEGMRFNKVHVAWFGNKSAMEAVDRAGGEVFAQMVNADGTQGYYSHLIVHKDSPIKSLDDMLKQGKNLSFGNGDPNSTSGFLVPSYYVFAQNKIDPKTFFKLTRSANHESNALAVANKQVDVATNNSENLDKLKEKLPEKFNDIRVIWTSPLIPLDPLVIRKDLPEATKAKVRDFFYTYGQGGQQEKDNLFKLSKLSGFKASSNGQLIPIRQLELFKARNKFEADANLAAADKQSKLADIDKQLAALGKVQ</sequence>
<evidence type="ECO:0000256" key="1">
    <source>
        <dbReference type="ARBA" id="ARBA00007162"/>
    </source>
</evidence>
<keyword evidence="2 3" id="KW-0732">Signal</keyword>
<feature type="chain" id="PRO_5004200871" evidence="3">
    <location>
        <begin position="23"/>
        <end position="322"/>
    </location>
</feature>
<accession>Q222W1</accession>
<dbReference type="NCBIfam" id="TIGR03431">
    <property type="entry name" value="PhnD"/>
    <property type="match status" value="1"/>
</dbReference>
<evidence type="ECO:0000256" key="2">
    <source>
        <dbReference type="ARBA" id="ARBA00022729"/>
    </source>
</evidence>
<dbReference type="GO" id="GO:0043190">
    <property type="term" value="C:ATP-binding cassette (ABC) transporter complex"/>
    <property type="evidence" value="ECO:0007669"/>
    <property type="project" value="InterPro"/>
</dbReference>
<dbReference type="Pfam" id="PF12974">
    <property type="entry name" value="Phosphonate-bd"/>
    <property type="match status" value="1"/>
</dbReference>
<dbReference type="SUPFAM" id="SSF53850">
    <property type="entry name" value="Periplasmic binding protein-like II"/>
    <property type="match status" value="1"/>
</dbReference>
<proteinExistence type="inferred from homology"/>
<dbReference type="HOGENOM" id="CLU_051472_2_0_4"/>
<evidence type="ECO:0000256" key="3">
    <source>
        <dbReference type="SAM" id="SignalP"/>
    </source>
</evidence>
<dbReference type="NCBIfam" id="TIGR01098">
    <property type="entry name" value="3A0109s03R"/>
    <property type="match status" value="1"/>
</dbReference>
<keyword evidence="5" id="KW-1185">Reference proteome</keyword>
<dbReference type="AlphaFoldDB" id="Q222W1"/>
<protein>
    <submittedName>
        <fullName evidence="4">Phosphonate-binding periplasmic protein</fullName>
    </submittedName>
</protein>
<dbReference type="InterPro" id="IPR017797">
    <property type="entry name" value="Phosphnate-bd"/>
</dbReference>
<gene>
    <name evidence="4" type="ordered locus">Rfer_0184</name>
</gene>
<dbReference type="eggNOG" id="COG3221">
    <property type="taxonomic scope" value="Bacteria"/>
</dbReference>
<organism evidence="4 5">
    <name type="scientific">Albidiferax ferrireducens (strain ATCC BAA-621 / DSM 15236 / T118)</name>
    <name type="common">Rhodoferax ferrireducens</name>
    <dbReference type="NCBI Taxonomy" id="338969"/>
    <lineage>
        <taxon>Bacteria</taxon>
        <taxon>Pseudomonadati</taxon>
        <taxon>Pseudomonadota</taxon>
        <taxon>Betaproteobacteria</taxon>
        <taxon>Burkholderiales</taxon>
        <taxon>Comamonadaceae</taxon>
        <taxon>Rhodoferax</taxon>
    </lineage>
</organism>
<evidence type="ECO:0000313" key="4">
    <source>
        <dbReference type="EMBL" id="ABD67942.1"/>
    </source>
</evidence>
<dbReference type="KEGG" id="rfr:Rfer_0184"/>
<dbReference type="OrthoDB" id="5318791at2"/>
<name>Q222W1_ALBFT</name>
<dbReference type="Gene3D" id="3.40.190.10">
    <property type="entry name" value="Periplasmic binding protein-like II"/>
    <property type="match status" value="2"/>
</dbReference>
<dbReference type="EMBL" id="CP000267">
    <property type="protein sequence ID" value="ABD67942.1"/>
    <property type="molecule type" value="Genomic_DNA"/>
</dbReference>
<dbReference type="STRING" id="338969.Rfer_0184"/>
<dbReference type="CDD" id="cd13575">
    <property type="entry name" value="PBP2_PnhD"/>
    <property type="match status" value="1"/>
</dbReference>
<dbReference type="Gene3D" id="1.20.58.90">
    <property type="match status" value="1"/>
</dbReference>
<dbReference type="InterPro" id="IPR005770">
    <property type="entry name" value="PhnD"/>
</dbReference>